<sequence length="191" mass="21564">MQTDFSSAFSTLADGFDAGIQAAAAAIEELAGSRVDFCQVFCADAYEYEVLLRGIRDVLYEFGINQGQQYKMRWPSAVEGARYTSRWKSRREPCSELCTALVESRSRRPARPRVKRSTSPATSPPLDWRIRLRRACRAIILEDDFAEAVTAIDDELGVPFTSFETYGEQCMQLRQLSGFHNTTTVIMLLPE</sequence>
<name>A0A1H3LKU8_9EURY</name>
<gene>
    <name evidence="1" type="ORF">SAMN05216564_107122</name>
</gene>
<dbReference type="Proteomes" id="UP000199079">
    <property type="component" value="Unassembled WGS sequence"/>
</dbReference>
<reference evidence="2" key="1">
    <citation type="submission" date="2016-10" db="EMBL/GenBank/DDBJ databases">
        <authorList>
            <person name="Varghese N."/>
            <person name="Submissions S."/>
        </authorList>
    </citation>
    <scope>NUCLEOTIDE SEQUENCE [LARGE SCALE GENOMIC DNA]</scope>
    <source>
        <strain evidence="2">DC30,IBRC 10041,KCTC 4046</strain>
    </source>
</reference>
<dbReference type="AlphaFoldDB" id="A0A1H3LKU8"/>
<dbReference type="OrthoDB" id="140075at2157"/>
<organism evidence="1 2">
    <name type="scientific">Halopenitus persicus</name>
    <dbReference type="NCBI Taxonomy" id="1048396"/>
    <lineage>
        <taxon>Archaea</taxon>
        <taxon>Methanobacteriati</taxon>
        <taxon>Methanobacteriota</taxon>
        <taxon>Stenosarchaea group</taxon>
        <taxon>Halobacteria</taxon>
        <taxon>Halobacteriales</taxon>
        <taxon>Haloferacaceae</taxon>
        <taxon>Halopenitus</taxon>
    </lineage>
</organism>
<accession>A0A1H3LKU8</accession>
<dbReference type="EMBL" id="FNPC01000007">
    <property type="protein sequence ID" value="SDY64769.1"/>
    <property type="molecule type" value="Genomic_DNA"/>
</dbReference>
<protein>
    <submittedName>
        <fullName evidence="1">Uncharacterized protein</fullName>
    </submittedName>
</protein>
<evidence type="ECO:0000313" key="2">
    <source>
        <dbReference type="Proteomes" id="UP000199079"/>
    </source>
</evidence>
<proteinExistence type="predicted"/>
<dbReference type="RefSeq" id="WP_092733743.1">
    <property type="nucleotide sequence ID" value="NZ_FNPC01000007.1"/>
</dbReference>
<evidence type="ECO:0000313" key="1">
    <source>
        <dbReference type="EMBL" id="SDY64769.1"/>
    </source>
</evidence>
<keyword evidence="2" id="KW-1185">Reference proteome</keyword>